<keyword evidence="1" id="KW-0472">Membrane</keyword>
<protein>
    <submittedName>
        <fullName evidence="2">Uncharacterized protein</fullName>
    </submittedName>
</protein>
<proteinExistence type="predicted"/>
<evidence type="ECO:0000313" key="3">
    <source>
        <dbReference type="Proteomes" id="UP000281985"/>
    </source>
</evidence>
<evidence type="ECO:0000313" key="2">
    <source>
        <dbReference type="EMBL" id="RMB58508.1"/>
    </source>
</evidence>
<comment type="caution">
    <text evidence="2">The sequence shown here is derived from an EMBL/GenBank/DDBJ whole genome shotgun (WGS) entry which is preliminary data.</text>
</comment>
<dbReference type="PROSITE" id="PS51257">
    <property type="entry name" value="PROKAR_LIPOPROTEIN"/>
    <property type="match status" value="1"/>
</dbReference>
<name>A0A3M0G1R0_9FLAO</name>
<keyword evidence="3" id="KW-1185">Reference proteome</keyword>
<dbReference type="AlphaFoldDB" id="A0A3M0G1R0"/>
<dbReference type="EMBL" id="REFV01000008">
    <property type="protein sequence ID" value="RMB58508.1"/>
    <property type="molecule type" value="Genomic_DNA"/>
</dbReference>
<organism evidence="2 3">
    <name type="scientific">Dokdonia sinensis</name>
    <dbReference type="NCBI Taxonomy" id="2479847"/>
    <lineage>
        <taxon>Bacteria</taxon>
        <taxon>Pseudomonadati</taxon>
        <taxon>Bacteroidota</taxon>
        <taxon>Flavobacteriia</taxon>
        <taxon>Flavobacteriales</taxon>
        <taxon>Flavobacteriaceae</taxon>
        <taxon>Dokdonia</taxon>
    </lineage>
</organism>
<dbReference type="Proteomes" id="UP000281985">
    <property type="component" value="Unassembled WGS sequence"/>
</dbReference>
<dbReference type="RefSeq" id="WP_121917432.1">
    <property type="nucleotide sequence ID" value="NZ_REFV01000008.1"/>
</dbReference>
<reference evidence="2 3" key="1">
    <citation type="submission" date="2018-10" db="EMBL/GenBank/DDBJ databases">
        <title>Dokdonia luteus sp. nov., isolated from sea water.</title>
        <authorList>
            <person name="Zhou L.Y."/>
            <person name="Du Z.J."/>
        </authorList>
    </citation>
    <scope>NUCLEOTIDE SEQUENCE [LARGE SCALE GENOMIC DNA]</scope>
    <source>
        <strain evidence="2 3">SH27</strain>
    </source>
</reference>
<sequence length="189" mass="21512">MKLLQRLKNLGKKGNTNLIVAGSALFISACALLISVQEMRIMRTQQKASMYPYLTVGMSYNSEGFGYILKNSGNGLAKIDSYKVANDTLYFRDWFDVLQTVMPEAQGIDYSIINTAGNIRRQMITPGEEVNLIFLKWTTETRILEKRVRDLKIVICYASLLDEHWMIEDGLPIDLDTSCTITMEEEFGF</sequence>
<evidence type="ECO:0000256" key="1">
    <source>
        <dbReference type="SAM" id="Phobius"/>
    </source>
</evidence>
<accession>A0A3M0G1R0</accession>
<keyword evidence="1" id="KW-1133">Transmembrane helix</keyword>
<gene>
    <name evidence="2" type="ORF">EAX61_09380</name>
</gene>
<feature type="transmembrane region" description="Helical" evidence="1">
    <location>
        <begin position="18"/>
        <end position="36"/>
    </location>
</feature>
<keyword evidence="1" id="KW-0812">Transmembrane</keyword>
<dbReference type="OrthoDB" id="1439120at2"/>